<dbReference type="InterPro" id="IPR038737">
    <property type="entry name" value="SF3b_su1-like"/>
</dbReference>
<dbReference type="AlphaFoldDB" id="A0A1B7NEC2"/>
<dbReference type="Proteomes" id="UP000092154">
    <property type="component" value="Unassembled WGS sequence"/>
</dbReference>
<dbReference type="OrthoDB" id="1666539at2759"/>
<keyword evidence="2" id="KW-1185">Reference proteome</keyword>
<accession>A0A1B7NEC2</accession>
<dbReference type="GO" id="GO:0000245">
    <property type="term" value="P:spliceosomal complex assembly"/>
    <property type="evidence" value="ECO:0007669"/>
    <property type="project" value="InterPro"/>
</dbReference>
<proteinExistence type="predicted"/>
<evidence type="ECO:0000313" key="1">
    <source>
        <dbReference type="EMBL" id="OAX43114.1"/>
    </source>
</evidence>
<sequence length="66" mass="7633">MTQTNPPVKDPEFMPPRELMRICFELLDLLKAHKKRIRRAPVNSFGYIAKSLFSRPSPCVPAKKVH</sequence>
<gene>
    <name evidence="1" type="ORF">K503DRAFT_766101</name>
</gene>
<name>A0A1B7NEC2_9AGAM</name>
<dbReference type="EMBL" id="KV448143">
    <property type="protein sequence ID" value="OAX43114.1"/>
    <property type="molecule type" value="Genomic_DNA"/>
</dbReference>
<dbReference type="STRING" id="1314800.A0A1B7NEC2"/>
<dbReference type="InParanoid" id="A0A1B7NEC2"/>
<dbReference type="PANTHER" id="PTHR12097">
    <property type="entry name" value="SPLICING FACTOR 3B, SUBUNIT 1-RELATED"/>
    <property type="match status" value="1"/>
</dbReference>
<protein>
    <submittedName>
        <fullName evidence="1">Uncharacterized protein</fullName>
    </submittedName>
</protein>
<reference evidence="1 2" key="1">
    <citation type="submission" date="2016-06" db="EMBL/GenBank/DDBJ databases">
        <title>Comparative genomics of the ectomycorrhizal sister species Rhizopogon vinicolor and Rhizopogon vesiculosus (Basidiomycota: Boletales) reveals a divergence of the mating type B locus.</title>
        <authorList>
            <consortium name="DOE Joint Genome Institute"/>
            <person name="Mujic A.B."/>
            <person name="Kuo A."/>
            <person name="Tritt A."/>
            <person name="Lipzen A."/>
            <person name="Chen C."/>
            <person name="Johnson J."/>
            <person name="Sharma A."/>
            <person name="Barry K."/>
            <person name="Grigoriev I.V."/>
            <person name="Spatafora J.W."/>
        </authorList>
    </citation>
    <scope>NUCLEOTIDE SEQUENCE [LARGE SCALE GENOMIC DNA]</scope>
    <source>
        <strain evidence="1 2">AM-OR11-026</strain>
    </source>
</reference>
<organism evidence="1 2">
    <name type="scientific">Rhizopogon vinicolor AM-OR11-026</name>
    <dbReference type="NCBI Taxonomy" id="1314800"/>
    <lineage>
        <taxon>Eukaryota</taxon>
        <taxon>Fungi</taxon>
        <taxon>Dikarya</taxon>
        <taxon>Basidiomycota</taxon>
        <taxon>Agaricomycotina</taxon>
        <taxon>Agaricomycetes</taxon>
        <taxon>Agaricomycetidae</taxon>
        <taxon>Boletales</taxon>
        <taxon>Suillineae</taxon>
        <taxon>Rhizopogonaceae</taxon>
        <taxon>Rhizopogon</taxon>
    </lineage>
</organism>
<dbReference type="GO" id="GO:0003729">
    <property type="term" value="F:mRNA binding"/>
    <property type="evidence" value="ECO:0007669"/>
    <property type="project" value="InterPro"/>
</dbReference>
<evidence type="ECO:0000313" key="2">
    <source>
        <dbReference type="Proteomes" id="UP000092154"/>
    </source>
</evidence>